<dbReference type="EMBL" id="PIQO01000023">
    <property type="protein sequence ID" value="PKR83066.1"/>
    <property type="molecule type" value="Genomic_DNA"/>
</dbReference>
<dbReference type="OrthoDB" id="2939773at2"/>
<organism evidence="1 2">
    <name type="scientific">Heyndrickxia camelliae</name>
    <dbReference type="NCBI Taxonomy" id="1707093"/>
    <lineage>
        <taxon>Bacteria</taxon>
        <taxon>Bacillati</taxon>
        <taxon>Bacillota</taxon>
        <taxon>Bacilli</taxon>
        <taxon>Bacillales</taxon>
        <taxon>Bacillaceae</taxon>
        <taxon>Heyndrickxia</taxon>
    </lineage>
</organism>
<dbReference type="AlphaFoldDB" id="A0A2N3LEM8"/>
<proteinExistence type="predicted"/>
<accession>A0A2N3LEM8</accession>
<evidence type="ECO:0000313" key="1">
    <source>
        <dbReference type="EMBL" id="PKR83066.1"/>
    </source>
</evidence>
<reference evidence="1 2" key="1">
    <citation type="submission" date="2017-11" db="EMBL/GenBank/DDBJ databases">
        <title>Bacillus camelliae sp. nov., isolated from pu'er tea.</title>
        <authorList>
            <person name="Niu L."/>
        </authorList>
    </citation>
    <scope>NUCLEOTIDE SEQUENCE [LARGE SCALE GENOMIC DNA]</scope>
    <source>
        <strain evidence="1 2">7578-1</strain>
    </source>
</reference>
<protein>
    <submittedName>
        <fullName evidence="1">Uncharacterized protein</fullName>
    </submittedName>
</protein>
<name>A0A2N3LEM8_9BACI</name>
<comment type="caution">
    <text evidence="1">The sequence shown here is derived from an EMBL/GenBank/DDBJ whole genome shotgun (WGS) entry which is preliminary data.</text>
</comment>
<gene>
    <name evidence="1" type="ORF">CWO92_21250</name>
</gene>
<evidence type="ECO:0000313" key="2">
    <source>
        <dbReference type="Proteomes" id="UP000233440"/>
    </source>
</evidence>
<dbReference type="RefSeq" id="WP_101356211.1">
    <property type="nucleotide sequence ID" value="NZ_PIQO01000023.1"/>
</dbReference>
<sequence length="395" mass="46205">MSHLKLNSTVKQNFVIKGVKFFKKNLDKIRYDSMITDHPITTSEIVVYMILHLHTDEMGQIRSLTKDKNISERKQLCISNLAKDHDLTYETVKKAFDSLIERNYIAEVYDAKGMHYEIVDYAKYNQQTNNPLDQENLNYFNIPLHLFEEKIFGPLIKHRFHKGALLILELCQFFARQIGTNKKSIDDVAKVQATRRMEYLKKALNTTAKRVRLFLNIIHNVFLFKPNDEIVKNPSSSRINRVREFVQVCVKTYTLSLHPACYLENDKTVQKRELAAAKKEMAARIKHAKIPVKWRDTLDINNSISRIVKIASNLDIIKKSRDMITYAVSTVADTLEDMHLKGSIKEIKSIGAFVNKLFTKAWEEYQVQRITFEERHEIITDYMIKYGEPPIFLKR</sequence>
<keyword evidence="2" id="KW-1185">Reference proteome</keyword>
<dbReference type="Proteomes" id="UP000233440">
    <property type="component" value="Unassembled WGS sequence"/>
</dbReference>